<protein>
    <submittedName>
        <fullName evidence="2">Uncharacterized protein</fullName>
    </submittedName>
</protein>
<name>A0AAD4LGY5_9AGAM</name>
<dbReference type="AlphaFoldDB" id="A0AAD4LGY5"/>
<feature type="compositionally biased region" description="Basic and acidic residues" evidence="1">
    <location>
        <begin position="24"/>
        <end position="62"/>
    </location>
</feature>
<sequence>MAKEVEPRKAEVRKRAAVKFLTYEQEREDEKITTKESAEARGDGGGEQEARRPVMVSSEKESEGVIEATCTGDCVRTTRPRTTGAGATSPSFIIGRLVLGARGRVASAAGTSALSAGSDLSVMISAINREPFVGREDASRCTTFFLWQYSNALPIRLVNFQCSAASRSVSILLDASFVWQQPRYLVLRVRVEQEQLLTANYRGVRVVNAGSPAALRNN</sequence>
<keyword evidence="3" id="KW-1185">Reference proteome</keyword>
<accession>A0AAD4LGY5</accession>
<evidence type="ECO:0000256" key="1">
    <source>
        <dbReference type="SAM" id="MobiDB-lite"/>
    </source>
</evidence>
<organism evidence="2 3">
    <name type="scientific">Lactarius akahatsu</name>
    <dbReference type="NCBI Taxonomy" id="416441"/>
    <lineage>
        <taxon>Eukaryota</taxon>
        <taxon>Fungi</taxon>
        <taxon>Dikarya</taxon>
        <taxon>Basidiomycota</taxon>
        <taxon>Agaricomycotina</taxon>
        <taxon>Agaricomycetes</taxon>
        <taxon>Russulales</taxon>
        <taxon>Russulaceae</taxon>
        <taxon>Lactarius</taxon>
    </lineage>
</organism>
<feature type="region of interest" description="Disordered" evidence="1">
    <location>
        <begin position="23"/>
        <end position="62"/>
    </location>
</feature>
<dbReference type="EMBL" id="JAKELL010000049">
    <property type="protein sequence ID" value="KAH8987164.1"/>
    <property type="molecule type" value="Genomic_DNA"/>
</dbReference>
<proteinExistence type="predicted"/>
<reference evidence="2" key="1">
    <citation type="submission" date="2022-01" db="EMBL/GenBank/DDBJ databases">
        <title>Comparative genomics reveals a dynamic genome evolution in the ectomycorrhizal milk-cap (Lactarius) mushrooms.</title>
        <authorList>
            <consortium name="DOE Joint Genome Institute"/>
            <person name="Lebreton A."/>
            <person name="Tang N."/>
            <person name="Kuo A."/>
            <person name="LaButti K."/>
            <person name="Drula E."/>
            <person name="Barry K."/>
            <person name="Clum A."/>
            <person name="Lipzen A."/>
            <person name="Mousain D."/>
            <person name="Ng V."/>
            <person name="Wang R."/>
            <person name="Wang X."/>
            <person name="Dai Y."/>
            <person name="Henrissat B."/>
            <person name="Grigoriev I.V."/>
            <person name="Guerin-Laguette A."/>
            <person name="Yu F."/>
            <person name="Martin F.M."/>
        </authorList>
    </citation>
    <scope>NUCLEOTIDE SEQUENCE</scope>
    <source>
        <strain evidence="2">QP</strain>
    </source>
</reference>
<comment type="caution">
    <text evidence="2">The sequence shown here is derived from an EMBL/GenBank/DDBJ whole genome shotgun (WGS) entry which is preliminary data.</text>
</comment>
<gene>
    <name evidence="2" type="ORF">EDB92DRAFT_1818013</name>
</gene>
<dbReference type="Proteomes" id="UP001201163">
    <property type="component" value="Unassembled WGS sequence"/>
</dbReference>
<evidence type="ECO:0000313" key="2">
    <source>
        <dbReference type="EMBL" id="KAH8987164.1"/>
    </source>
</evidence>
<evidence type="ECO:0000313" key="3">
    <source>
        <dbReference type="Proteomes" id="UP001201163"/>
    </source>
</evidence>